<gene>
    <name evidence="2" type="ORF">TARUN_3820</name>
</gene>
<evidence type="ECO:0000313" key="3">
    <source>
        <dbReference type="Proteomes" id="UP000266272"/>
    </source>
</evidence>
<dbReference type="GO" id="GO:0005743">
    <property type="term" value="C:mitochondrial inner membrane"/>
    <property type="evidence" value="ECO:0007669"/>
    <property type="project" value="TreeGrafter"/>
</dbReference>
<dbReference type="OrthoDB" id="20681at2759"/>
<accession>A0A395NQX0</accession>
<sequence>MRGSLQVQSSLRASRAAARNSSIRLCSRLAAPASIPSHRVADAQILRNYTPNPFSKSFHTSSSLSKRRNDGPPENPPPTSFNELDVLGSVPVPSTSVDVCMHDGFGLNSGITIAGGDGALLVSGEAFAWRPWEVSGKMRLVNDKGQFELPREAFGLFDALWPRPGRSWLSQFGVSVDAVYGKGLDNGGLTHGICTDLLIIGVGKHNLPLSPQTRQRISELGMRVEMLDTRNAAAQFNLLATERGVSEVAAALIPIGWEEGSGVVL</sequence>
<name>A0A395NQX0_TRIAR</name>
<protein>
    <submittedName>
        <fullName evidence="2">Duf498 domain protein</fullName>
    </submittedName>
</protein>
<organism evidence="2 3">
    <name type="scientific">Trichoderma arundinaceum</name>
    <dbReference type="NCBI Taxonomy" id="490622"/>
    <lineage>
        <taxon>Eukaryota</taxon>
        <taxon>Fungi</taxon>
        <taxon>Dikarya</taxon>
        <taxon>Ascomycota</taxon>
        <taxon>Pezizomycotina</taxon>
        <taxon>Sordariomycetes</taxon>
        <taxon>Hypocreomycetidae</taxon>
        <taxon>Hypocreales</taxon>
        <taxon>Hypocreaceae</taxon>
        <taxon>Trichoderma</taxon>
    </lineage>
</organism>
<dbReference type="InterPro" id="IPR036748">
    <property type="entry name" value="MTH938-like_sf"/>
</dbReference>
<dbReference type="Pfam" id="PF04430">
    <property type="entry name" value="DUF498"/>
    <property type="match status" value="1"/>
</dbReference>
<keyword evidence="3" id="KW-1185">Reference proteome</keyword>
<comment type="caution">
    <text evidence="2">The sequence shown here is derived from an EMBL/GenBank/DDBJ whole genome shotgun (WGS) entry which is preliminary data.</text>
</comment>
<dbReference type="AlphaFoldDB" id="A0A395NQX0"/>
<dbReference type="PANTHER" id="PTHR21192">
    <property type="entry name" value="NUCLEAR PROTEIN E3-3"/>
    <property type="match status" value="1"/>
</dbReference>
<proteinExistence type="predicted"/>
<dbReference type="Proteomes" id="UP000266272">
    <property type="component" value="Unassembled WGS sequence"/>
</dbReference>
<dbReference type="SUPFAM" id="SSF64076">
    <property type="entry name" value="MTH938-like"/>
    <property type="match status" value="1"/>
</dbReference>
<evidence type="ECO:0000313" key="2">
    <source>
        <dbReference type="EMBL" id="RFU78419.1"/>
    </source>
</evidence>
<feature type="compositionally biased region" description="Low complexity" evidence="1">
    <location>
        <begin position="54"/>
        <end position="64"/>
    </location>
</feature>
<dbReference type="STRING" id="490622.A0A395NQX0"/>
<feature type="region of interest" description="Disordered" evidence="1">
    <location>
        <begin position="54"/>
        <end position="84"/>
    </location>
</feature>
<dbReference type="InterPro" id="IPR007523">
    <property type="entry name" value="NDUFAF3/AAMDC"/>
</dbReference>
<dbReference type="GO" id="GO:0032981">
    <property type="term" value="P:mitochondrial respiratory chain complex I assembly"/>
    <property type="evidence" value="ECO:0007669"/>
    <property type="project" value="TreeGrafter"/>
</dbReference>
<dbReference type="PANTHER" id="PTHR21192:SF2">
    <property type="entry name" value="NADH DEHYDROGENASE [UBIQUINONE] 1 ALPHA SUBCOMPLEX ASSEMBLY FACTOR 3"/>
    <property type="match status" value="1"/>
</dbReference>
<dbReference type="EMBL" id="PXOA01000213">
    <property type="protein sequence ID" value="RFU78419.1"/>
    <property type="molecule type" value="Genomic_DNA"/>
</dbReference>
<reference evidence="2 3" key="1">
    <citation type="journal article" date="2018" name="PLoS Pathog.">
        <title>Evolution of structural diversity of trichothecenes, a family of toxins produced by plant pathogenic and entomopathogenic fungi.</title>
        <authorList>
            <person name="Proctor R.H."/>
            <person name="McCormick S.P."/>
            <person name="Kim H.S."/>
            <person name="Cardoza R.E."/>
            <person name="Stanley A.M."/>
            <person name="Lindo L."/>
            <person name="Kelly A."/>
            <person name="Brown D.W."/>
            <person name="Lee T."/>
            <person name="Vaughan M.M."/>
            <person name="Alexander N.J."/>
            <person name="Busman M."/>
            <person name="Gutierrez S."/>
        </authorList>
    </citation>
    <scope>NUCLEOTIDE SEQUENCE [LARGE SCALE GENOMIC DNA]</scope>
    <source>
        <strain evidence="2 3">IBT 40837</strain>
    </source>
</reference>
<evidence type="ECO:0000256" key="1">
    <source>
        <dbReference type="SAM" id="MobiDB-lite"/>
    </source>
</evidence>
<dbReference type="Gene3D" id="3.40.1230.10">
    <property type="entry name" value="MTH938-like"/>
    <property type="match status" value="1"/>
</dbReference>